<organism evidence="2 3">
    <name type="scientific">Rhizoctonia solani</name>
    <dbReference type="NCBI Taxonomy" id="456999"/>
    <lineage>
        <taxon>Eukaryota</taxon>
        <taxon>Fungi</taxon>
        <taxon>Dikarya</taxon>
        <taxon>Basidiomycota</taxon>
        <taxon>Agaricomycotina</taxon>
        <taxon>Agaricomycetes</taxon>
        <taxon>Cantharellales</taxon>
        <taxon>Ceratobasidiaceae</taxon>
        <taxon>Rhizoctonia</taxon>
    </lineage>
</organism>
<keyword evidence="3" id="KW-1185">Reference proteome</keyword>
<feature type="compositionally biased region" description="Polar residues" evidence="1">
    <location>
        <begin position="784"/>
        <end position="799"/>
    </location>
</feature>
<feature type="region of interest" description="Disordered" evidence="1">
    <location>
        <begin position="371"/>
        <end position="399"/>
    </location>
</feature>
<evidence type="ECO:0000313" key="2">
    <source>
        <dbReference type="EMBL" id="CUA74746.1"/>
    </source>
</evidence>
<feature type="region of interest" description="Disordered" evidence="1">
    <location>
        <begin position="415"/>
        <end position="502"/>
    </location>
</feature>
<protein>
    <submittedName>
        <fullName evidence="2">Cell surface glycoprotein 1</fullName>
    </submittedName>
</protein>
<feature type="region of interest" description="Disordered" evidence="1">
    <location>
        <begin position="664"/>
        <end position="709"/>
    </location>
</feature>
<feature type="compositionally biased region" description="Polar residues" evidence="1">
    <location>
        <begin position="681"/>
        <end position="709"/>
    </location>
</feature>
<accession>A0A0K6G8E7</accession>
<gene>
    <name evidence="2" type="ORF">RSOLAG22IIIB_05684</name>
</gene>
<evidence type="ECO:0000313" key="3">
    <source>
        <dbReference type="Proteomes" id="UP000044841"/>
    </source>
</evidence>
<dbReference type="Proteomes" id="UP000044841">
    <property type="component" value="Unassembled WGS sequence"/>
</dbReference>
<reference evidence="2 3" key="1">
    <citation type="submission" date="2015-07" db="EMBL/GenBank/DDBJ databases">
        <authorList>
            <person name="Noorani M."/>
        </authorList>
    </citation>
    <scope>NUCLEOTIDE SEQUENCE [LARGE SCALE GENOMIC DNA]</scope>
    <source>
        <strain evidence="2">BBA 69670</strain>
    </source>
</reference>
<feature type="compositionally biased region" description="Low complexity" evidence="1">
    <location>
        <begin position="375"/>
        <end position="392"/>
    </location>
</feature>
<feature type="compositionally biased region" description="Acidic residues" evidence="1">
    <location>
        <begin position="477"/>
        <end position="486"/>
    </location>
</feature>
<feature type="region of interest" description="Disordered" evidence="1">
    <location>
        <begin position="539"/>
        <end position="565"/>
    </location>
</feature>
<dbReference type="AlphaFoldDB" id="A0A0K6G8E7"/>
<feature type="region of interest" description="Disordered" evidence="1">
    <location>
        <begin position="759"/>
        <end position="799"/>
    </location>
</feature>
<proteinExistence type="predicted"/>
<sequence>MLGPNAWQKHRDNLAGRIVAEALLRIEAGMGMNPQSMLQPINQEQTGAHLNPCRMRRPQSSMYAPLQIFTFEEKGLVISNLDTELEPLEAFTGFKPIGDPKLDIEPFKDSELRIELFEDLELNPDAKIGELPSVDTKHGIERTVGDKNVTSGQLDASVALNEWDIEPSDGELEGDDDDAEADMMMAIILINYLQETEDVCGPYGQIPTSNDSFAVSMMWKGDMTDPAWIYALPPLKPVPSNDLPKRIDHWISLTTFEFGEDDNDFFLESSSRAELEKAAHRFKIGPPHLAELPVQKPHPTAHSVPYIPTPAPPFHTISIHSRLVRLALRDSEHIRRCVVQAGTLGGMSCILAVLKGKRPVCRWIRSSSRPLNDNTPSILPTPSSTPPRWTTSGLEPLPTPSPVTTAILPPALAITRLNPNPSSESADEEMSGASSQQVVQPMARPAWSDANEAPAHEVTTTGQRGTITRRPRREGDTDGDDTEADVDNQTAQQGERRNIGIVGAADGGGTMATDMMGGGVGIGVVAIEQNDDFAMGAPPSAPGAIGTPRARPTPGTELTPRAGIAPLGTGQAEQSALESRRSVPVNPGPQALYETPTTLRVLVDASNKPKRSAPPLSATAQSPNVFPLVERFTLRPSPSETTPPRLPHEIQYWAGPSTVARSVRARHGSRATDSGAEDDSQTVVARSNVPTNSSATAVTTKARGGTQTRPANFQAGLARGAGVAATARGIRLLALPSRPMNTPADWTGPPRAGVTFFNEPAQIPDAGPSCRPQGPATTRRRSGTMPSQGRSNQPAETNVPCTRAIVTDLLTRVLHCAQYS</sequence>
<dbReference type="EMBL" id="CYGV01001489">
    <property type="protein sequence ID" value="CUA74746.1"/>
    <property type="molecule type" value="Genomic_DNA"/>
</dbReference>
<name>A0A0K6G8E7_9AGAM</name>
<evidence type="ECO:0000256" key="1">
    <source>
        <dbReference type="SAM" id="MobiDB-lite"/>
    </source>
</evidence>